<dbReference type="AlphaFoldDB" id="A0A0A1T6M2"/>
<sequence length="796" mass="88243">MSPRRTPVNSAAQQALSRKADEILARERQGGDDSIISPRPRFGSGNAKVDQVQQREKDGLTPRQYAAIRLAEIKEQNAATRTVSPSEHARRRDALTSSALRSSSAIGTAGQRAIQSPGSAAKPRSIWRREVSSAPPTQAASSSASSTSPPAAPNSFREANALLRRLGKNVSAEAVAAQTDAHHGVTPTSPPDSKRLADTHPSSLRRATENARRISGGSNASSGYQRPTVGFAYNKAASSSGSSKSKRSSMNSEPDPTARIEGEAKLFAPQDNYSERGSVRAPSPMPEEDQDDDHDRAADATPRPSKPDPLSMPTPQIVGAYVETPLTARPRSQVRERSRLREQENAVPDPETIFRDKETSTKKAAVEEPRSRPAQPKFTTEETVRPTRESRPPREPSTSASRSRSRSASKSRPPVRNTAKLPTARQDLLDLQKSYDMDDTTIDDLEKMLAKTKSDADILALIQDLPATEDELDDIVRVEGVDIKRESSVEEAFTKMNKNMKAALPDVKKDLEAVKQTVRAEQEAQKRMLEQEAREKQALEKLALQKAARQKQQQPVTPVEELPPPVDEKPIIKEQTPKQPQHTSTAAHQHQHHKQSSPEQECPLCITSPKPGSIIAYIHFPIPRFYHRDPTFRLTLLGLFVTLLSMWYAAETTTCAKFCRPATCTTQSPCVWAYDDPTFGYAIPVKVDQWLTGGYGRAVTTHLVEETRDWLADLYDAATGRSINDADMVGMSFEAKRRYRRRLAKKGLLRSAKEPVGETRAKWDSWKRERTVSEEAKDRGGRYYDDEAIGDDEQVW</sequence>
<feature type="compositionally biased region" description="Basic and acidic residues" evidence="1">
    <location>
        <begin position="352"/>
        <end position="371"/>
    </location>
</feature>
<evidence type="ECO:0000313" key="2">
    <source>
        <dbReference type="EMBL" id="CEJ92751.1"/>
    </source>
</evidence>
<reference evidence="2 3" key="1">
    <citation type="journal article" date="2015" name="Genome Announc.">
        <title>Draft Genome Sequence and Gene Annotation of the Entomopathogenic Fungus Verticillium hemipterigenum.</title>
        <authorList>
            <person name="Horn F."/>
            <person name="Habel A."/>
            <person name="Scharf D.H."/>
            <person name="Dworschak J."/>
            <person name="Brakhage A.A."/>
            <person name="Guthke R."/>
            <person name="Hertweck C."/>
            <person name="Linde J."/>
        </authorList>
    </citation>
    <scope>NUCLEOTIDE SEQUENCE [LARGE SCALE GENOMIC DNA]</scope>
</reference>
<evidence type="ECO:0000256" key="1">
    <source>
        <dbReference type="SAM" id="MobiDB-lite"/>
    </source>
</evidence>
<feature type="compositionally biased region" description="Polar residues" evidence="1">
    <location>
        <begin position="7"/>
        <end position="16"/>
    </location>
</feature>
<feature type="compositionally biased region" description="Low complexity" evidence="1">
    <location>
        <begin position="95"/>
        <end position="105"/>
    </location>
</feature>
<evidence type="ECO:0000313" key="3">
    <source>
        <dbReference type="Proteomes" id="UP000039046"/>
    </source>
</evidence>
<organism evidence="2 3">
    <name type="scientific">[Torrubiella] hemipterigena</name>
    <dbReference type="NCBI Taxonomy" id="1531966"/>
    <lineage>
        <taxon>Eukaryota</taxon>
        <taxon>Fungi</taxon>
        <taxon>Dikarya</taxon>
        <taxon>Ascomycota</taxon>
        <taxon>Pezizomycotina</taxon>
        <taxon>Sordariomycetes</taxon>
        <taxon>Hypocreomycetidae</taxon>
        <taxon>Hypocreales</taxon>
        <taxon>Clavicipitaceae</taxon>
        <taxon>Clavicipitaceae incertae sedis</taxon>
        <taxon>'Torrubiella' clade</taxon>
    </lineage>
</organism>
<dbReference type="STRING" id="1531966.A0A0A1T6M2"/>
<feature type="compositionally biased region" description="Basic and acidic residues" evidence="1">
    <location>
        <begin position="333"/>
        <end position="344"/>
    </location>
</feature>
<feature type="region of interest" description="Disordered" evidence="1">
    <location>
        <begin position="544"/>
        <end position="603"/>
    </location>
</feature>
<feature type="compositionally biased region" description="Low complexity" evidence="1">
    <location>
        <begin position="238"/>
        <end position="252"/>
    </location>
</feature>
<feature type="compositionally biased region" description="Low complexity" evidence="1">
    <location>
        <begin position="544"/>
        <end position="560"/>
    </location>
</feature>
<proteinExistence type="predicted"/>
<feature type="region of interest" description="Disordered" evidence="1">
    <location>
        <begin position="757"/>
        <end position="796"/>
    </location>
</feature>
<feature type="compositionally biased region" description="Acidic residues" evidence="1">
    <location>
        <begin position="786"/>
        <end position="796"/>
    </location>
</feature>
<feature type="compositionally biased region" description="Basic and acidic residues" evidence="1">
    <location>
        <begin position="757"/>
        <end position="785"/>
    </location>
</feature>
<dbReference type="HOGENOM" id="CLU_003582_0_0_1"/>
<dbReference type="OrthoDB" id="3439035at2759"/>
<name>A0A0A1T6M2_9HYPO</name>
<dbReference type="EMBL" id="CDHN01000005">
    <property type="protein sequence ID" value="CEJ92751.1"/>
    <property type="molecule type" value="Genomic_DNA"/>
</dbReference>
<feature type="compositionally biased region" description="Basic and acidic residues" evidence="1">
    <location>
        <begin position="566"/>
        <end position="576"/>
    </location>
</feature>
<feature type="compositionally biased region" description="Low complexity" evidence="1">
    <location>
        <begin position="579"/>
        <end position="588"/>
    </location>
</feature>
<feature type="compositionally biased region" description="Basic and acidic residues" evidence="1">
    <location>
        <begin position="379"/>
        <end position="394"/>
    </location>
</feature>
<gene>
    <name evidence="2" type="ORF">VHEMI08382</name>
</gene>
<keyword evidence="3" id="KW-1185">Reference proteome</keyword>
<feature type="region of interest" description="Disordered" evidence="1">
    <location>
        <begin position="1"/>
        <end position="429"/>
    </location>
</feature>
<accession>A0A0A1T6M2</accession>
<protein>
    <submittedName>
        <fullName evidence="2">Uncharacterized protein</fullName>
    </submittedName>
</protein>
<feature type="compositionally biased region" description="Basic and acidic residues" evidence="1">
    <location>
        <begin position="18"/>
        <end position="31"/>
    </location>
</feature>
<dbReference type="Proteomes" id="UP000039046">
    <property type="component" value="Unassembled WGS sequence"/>
</dbReference>
<feature type="compositionally biased region" description="Polar residues" evidence="1">
    <location>
        <begin position="216"/>
        <end position="225"/>
    </location>
</feature>
<feature type="compositionally biased region" description="Low complexity" evidence="1">
    <location>
        <begin position="132"/>
        <end position="149"/>
    </location>
</feature>